<dbReference type="EMBL" id="FNEJ01000003">
    <property type="protein sequence ID" value="SDI34006.1"/>
    <property type="molecule type" value="Genomic_DNA"/>
</dbReference>
<evidence type="ECO:0000256" key="1">
    <source>
        <dbReference type="ARBA" id="ARBA00012528"/>
    </source>
</evidence>
<proteinExistence type="predicted"/>
<dbReference type="Gene3D" id="3.30.70.270">
    <property type="match status" value="1"/>
</dbReference>
<comment type="caution">
    <text evidence="3">Lacks conserved residue(s) required for the propagation of feature annotation.</text>
</comment>
<evidence type="ECO:0000256" key="3">
    <source>
        <dbReference type="PROSITE-ProRule" id="PRU00169"/>
    </source>
</evidence>
<dbReference type="EC" id="2.7.7.65" evidence="1"/>
<dbReference type="AlphaFoldDB" id="A0A1G8JS25"/>
<dbReference type="InterPro" id="IPR011006">
    <property type="entry name" value="CheY-like_superfamily"/>
</dbReference>
<evidence type="ECO:0000313" key="6">
    <source>
        <dbReference type="EMBL" id="SDI34006.1"/>
    </source>
</evidence>
<gene>
    <name evidence="6" type="ORF">SAMN04487993_1003228</name>
</gene>
<evidence type="ECO:0000256" key="2">
    <source>
        <dbReference type="ARBA" id="ARBA00034247"/>
    </source>
</evidence>
<feature type="domain" description="GGDEF" evidence="5">
    <location>
        <begin position="319"/>
        <end position="455"/>
    </location>
</feature>
<protein>
    <recommendedName>
        <fullName evidence="1">diguanylate cyclase</fullName>
        <ecNumber evidence="1">2.7.7.65</ecNumber>
    </recommendedName>
</protein>
<evidence type="ECO:0000259" key="4">
    <source>
        <dbReference type="PROSITE" id="PS50110"/>
    </source>
</evidence>
<organism evidence="6 7">
    <name type="scientific">Salipiger marinus</name>
    <dbReference type="NCBI Taxonomy" id="555512"/>
    <lineage>
        <taxon>Bacteria</taxon>
        <taxon>Pseudomonadati</taxon>
        <taxon>Pseudomonadota</taxon>
        <taxon>Alphaproteobacteria</taxon>
        <taxon>Rhodobacterales</taxon>
        <taxon>Roseobacteraceae</taxon>
        <taxon>Salipiger</taxon>
    </lineage>
</organism>
<dbReference type="InterPro" id="IPR000160">
    <property type="entry name" value="GGDEF_dom"/>
</dbReference>
<feature type="domain" description="Response regulatory" evidence="4">
    <location>
        <begin position="4"/>
        <end position="120"/>
    </location>
</feature>
<dbReference type="Pfam" id="PF00990">
    <property type="entry name" value="GGDEF"/>
    <property type="match status" value="1"/>
</dbReference>
<dbReference type="PROSITE" id="PS50110">
    <property type="entry name" value="RESPONSE_REGULATORY"/>
    <property type="match status" value="1"/>
</dbReference>
<dbReference type="STRING" id="555512.SAMN04487993_1003228"/>
<dbReference type="OrthoDB" id="9812260at2"/>
<dbReference type="GO" id="GO:0000160">
    <property type="term" value="P:phosphorelay signal transduction system"/>
    <property type="evidence" value="ECO:0007669"/>
    <property type="project" value="InterPro"/>
</dbReference>
<name>A0A1G8JS25_9RHOB</name>
<dbReference type="InterPro" id="IPR043128">
    <property type="entry name" value="Rev_trsase/Diguanyl_cyclase"/>
</dbReference>
<dbReference type="InterPro" id="IPR001789">
    <property type="entry name" value="Sig_transdc_resp-reg_receiver"/>
</dbReference>
<dbReference type="CDD" id="cd01949">
    <property type="entry name" value="GGDEF"/>
    <property type="match status" value="1"/>
</dbReference>
<dbReference type="RefSeq" id="WP_089844485.1">
    <property type="nucleotide sequence ID" value="NZ_FNEJ01000003.1"/>
</dbReference>
<dbReference type="PANTHER" id="PTHR45138:SF9">
    <property type="entry name" value="DIGUANYLATE CYCLASE DGCM-RELATED"/>
    <property type="match status" value="1"/>
</dbReference>
<sequence>MTGRILIADGVPTNRIVLRVKLTSAFYDVQQASSGAEALALIRQERPDLVIASADLPDMEAEAFCSALQASAGLADMPLILLQRQTDPQARMAALAAGAEDVLGPQADDSVLLARLRSLLRDAHAEDELRLREDTRRALGLAEAPRAFETPPQVVIVPMGPLRGLAEAACRLRTRLGAVVRVLRPADIRTGLTGQPDVVVIADSGGAGDGLGLLAQLRASPGFRHLGLVYVAAPEARHLAASALDLGANDILADGLDPEELAVRLPRQVARKRTAERLRADMRDGLRAAVTDPLTGLYNRRYALPHLARLEERAVQTRRPYALLLADLDHFKQVNDSYGHAAGDQVLTEVAARLMQNLRAADLVARIGGEEFLIAMPDTGADQARRSAERICALVAAQPVALREAPQGVRVTLSIGLALRTPEATEGPEALLLQADRALYAAKHAGRNCARMAPLAPVPPRCSGGSVAAAGRGA</sequence>
<dbReference type="GO" id="GO:0052621">
    <property type="term" value="F:diguanylate cyclase activity"/>
    <property type="evidence" value="ECO:0007669"/>
    <property type="project" value="UniProtKB-EC"/>
</dbReference>
<keyword evidence="7" id="KW-1185">Reference proteome</keyword>
<dbReference type="NCBIfam" id="TIGR00254">
    <property type="entry name" value="GGDEF"/>
    <property type="match status" value="1"/>
</dbReference>
<dbReference type="Pfam" id="PF00072">
    <property type="entry name" value="Response_reg"/>
    <property type="match status" value="1"/>
</dbReference>
<dbReference type="SUPFAM" id="SSF55073">
    <property type="entry name" value="Nucleotide cyclase"/>
    <property type="match status" value="1"/>
</dbReference>
<dbReference type="PANTHER" id="PTHR45138">
    <property type="entry name" value="REGULATORY COMPONENTS OF SENSORY TRANSDUCTION SYSTEM"/>
    <property type="match status" value="1"/>
</dbReference>
<dbReference type="PROSITE" id="PS50887">
    <property type="entry name" value="GGDEF"/>
    <property type="match status" value="1"/>
</dbReference>
<evidence type="ECO:0000313" key="7">
    <source>
        <dbReference type="Proteomes" id="UP000199093"/>
    </source>
</evidence>
<dbReference type="SMART" id="SM00267">
    <property type="entry name" value="GGDEF"/>
    <property type="match status" value="1"/>
</dbReference>
<dbReference type="InterPro" id="IPR029787">
    <property type="entry name" value="Nucleotide_cyclase"/>
</dbReference>
<dbReference type="GO" id="GO:1902201">
    <property type="term" value="P:negative regulation of bacterial-type flagellum-dependent cell motility"/>
    <property type="evidence" value="ECO:0007669"/>
    <property type="project" value="TreeGrafter"/>
</dbReference>
<dbReference type="FunFam" id="3.30.70.270:FF:000001">
    <property type="entry name" value="Diguanylate cyclase domain protein"/>
    <property type="match status" value="1"/>
</dbReference>
<dbReference type="InterPro" id="IPR050469">
    <property type="entry name" value="Diguanylate_Cyclase"/>
</dbReference>
<dbReference type="SMART" id="SM00448">
    <property type="entry name" value="REC"/>
    <property type="match status" value="1"/>
</dbReference>
<dbReference type="SUPFAM" id="SSF52172">
    <property type="entry name" value="CheY-like"/>
    <property type="match status" value="2"/>
</dbReference>
<dbReference type="Proteomes" id="UP000199093">
    <property type="component" value="Unassembled WGS sequence"/>
</dbReference>
<dbReference type="Gene3D" id="3.40.50.2300">
    <property type="match status" value="1"/>
</dbReference>
<dbReference type="GO" id="GO:0043709">
    <property type="term" value="P:cell adhesion involved in single-species biofilm formation"/>
    <property type="evidence" value="ECO:0007669"/>
    <property type="project" value="TreeGrafter"/>
</dbReference>
<comment type="catalytic activity">
    <reaction evidence="2">
        <text>2 GTP = 3',3'-c-di-GMP + 2 diphosphate</text>
        <dbReference type="Rhea" id="RHEA:24898"/>
        <dbReference type="ChEBI" id="CHEBI:33019"/>
        <dbReference type="ChEBI" id="CHEBI:37565"/>
        <dbReference type="ChEBI" id="CHEBI:58805"/>
        <dbReference type="EC" id="2.7.7.65"/>
    </reaction>
</comment>
<accession>A0A1G8JS25</accession>
<dbReference type="GO" id="GO:0005886">
    <property type="term" value="C:plasma membrane"/>
    <property type="evidence" value="ECO:0007669"/>
    <property type="project" value="TreeGrafter"/>
</dbReference>
<reference evidence="7" key="1">
    <citation type="submission" date="2016-10" db="EMBL/GenBank/DDBJ databases">
        <authorList>
            <person name="Varghese N."/>
            <person name="Submissions S."/>
        </authorList>
    </citation>
    <scope>NUCLEOTIDE SEQUENCE [LARGE SCALE GENOMIC DNA]</scope>
    <source>
        <strain evidence="7">DSM 26424</strain>
    </source>
</reference>
<evidence type="ECO:0000259" key="5">
    <source>
        <dbReference type="PROSITE" id="PS50887"/>
    </source>
</evidence>